<feature type="compositionally biased region" description="Polar residues" evidence="2">
    <location>
        <begin position="1"/>
        <end position="11"/>
    </location>
</feature>
<proteinExistence type="predicted"/>
<sequence length="327" mass="38117">MLNSSQTSNNIVDIYFDSDSGTSSKAIPQKESKKKKKKKKKKKRTKKDQYQDKNKQNTSKKSVIESCHLIVKSEEWITEYGKKGANTTEIETTEGVHYFQEKFVGNDYSIFAGKHPKWGVLIFCVLELKTEKEFLVLLLRKEKNKLATVKKKDLKIGLFTNMCKPSNLIKIIHKYDPKMSGIQDIIHLDPEAEENEILSLENETISRKRHIGNDIIVIAFLDGEVQYDPRCFNSQQNHIHICVQPQTEEKKSKKMFYKVEVARKNYIDEFKPYLSKPPLFSEDEILNFLLLKIISGEKTVKTSGPYQRRIQAFRESKLEMIYESYND</sequence>
<keyword evidence="5" id="KW-1185">Reference proteome</keyword>
<reference evidence="4" key="1">
    <citation type="submission" date="2022-08" db="EMBL/GenBank/DDBJ databases">
        <title>Novel sulfate-reducing endosymbionts in the free-living metamonad Anaeramoeba.</title>
        <authorList>
            <person name="Jerlstrom-Hultqvist J."/>
            <person name="Cepicka I."/>
            <person name="Gallot-Lavallee L."/>
            <person name="Salas-Leiva D."/>
            <person name="Curtis B.A."/>
            <person name="Zahonova K."/>
            <person name="Pipaliya S."/>
            <person name="Dacks J."/>
            <person name="Roger A.J."/>
        </authorList>
    </citation>
    <scope>NUCLEOTIDE SEQUENCE</scope>
    <source>
        <strain evidence="4">Schooner1</strain>
    </source>
</reference>
<feature type="compositionally biased region" description="Basic residues" evidence="2">
    <location>
        <begin position="32"/>
        <end position="46"/>
    </location>
</feature>
<feature type="region of interest" description="Disordered" evidence="2">
    <location>
        <begin position="1"/>
        <end position="61"/>
    </location>
</feature>
<evidence type="ECO:0000259" key="3">
    <source>
        <dbReference type="PROSITE" id="PS50085"/>
    </source>
</evidence>
<dbReference type="Gene3D" id="3.40.50.11210">
    <property type="entry name" value="Rap/Ran-GAP"/>
    <property type="match status" value="1"/>
</dbReference>
<dbReference type="PROSITE" id="PS50085">
    <property type="entry name" value="RAPGAP"/>
    <property type="match status" value="1"/>
</dbReference>
<dbReference type="Proteomes" id="UP001150062">
    <property type="component" value="Unassembled WGS sequence"/>
</dbReference>
<gene>
    <name evidence="4" type="ORF">M0813_21109</name>
</gene>
<evidence type="ECO:0000313" key="5">
    <source>
        <dbReference type="Proteomes" id="UP001150062"/>
    </source>
</evidence>
<dbReference type="InterPro" id="IPR000331">
    <property type="entry name" value="Rap/Ran_GAP_dom"/>
</dbReference>
<organism evidence="4 5">
    <name type="scientific">Anaeramoeba flamelloides</name>
    <dbReference type="NCBI Taxonomy" id="1746091"/>
    <lineage>
        <taxon>Eukaryota</taxon>
        <taxon>Metamonada</taxon>
        <taxon>Anaeramoebidae</taxon>
        <taxon>Anaeramoeba</taxon>
    </lineage>
</organism>
<dbReference type="SUPFAM" id="SSF111347">
    <property type="entry name" value="Rap/Ran-GAP"/>
    <property type="match status" value="1"/>
</dbReference>
<evidence type="ECO:0000256" key="1">
    <source>
        <dbReference type="ARBA" id="ARBA00022468"/>
    </source>
</evidence>
<keyword evidence="1" id="KW-0343">GTPase activation</keyword>
<dbReference type="EMBL" id="JAOAOG010000163">
    <property type="protein sequence ID" value="KAJ6244523.1"/>
    <property type="molecule type" value="Genomic_DNA"/>
</dbReference>
<dbReference type="InterPro" id="IPR035974">
    <property type="entry name" value="Rap/Ran-GAP_sf"/>
</dbReference>
<feature type="domain" description="Rap-GAP" evidence="3">
    <location>
        <begin position="80"/>
        <end position="321"/>
    </location>
</feature>
<evidence type="ECO:0000313" key="4">
    <source>
        <dbReference type="EMBL" id="KAJ6244523.1"/>
    </source>
</evidence>
<dbReference type="InterPro" id="IPR050989">
    <property type="entry name" value="Rap1_Ran_GAP"/>
</dbReference>
<dbReference type="Pfam" id="PF02145">
    <property type="entry name" value="Rap_GAP"/>
    <property type="match status" value="1"/>
</dbReference>
<comment type="caution">
    <text evidence="4">The sequence shown here is derived from an EMBL/GenBank/DDBJ whole genome shotgun (WGS) entry which is preliminary data.</text>
</comment>
<name>A0ABQ8YIU8_9EUKA</name>
<dbReference type="PANTHER" id="PTHR15711:SF22">
    <property type="entry name" value="RAP-GAP DOMAIN-CONTAINING PROTEIN"/>
    <property type="match status" value="1"/>
</dbReference>
<accession>A0ABQ8YIU8</accession>
<protein>
    <submittedName>
        <fullName evidence="4">Gtpase-activating rap/ran-gap domain-like protein</fullName>
    </submittedName>
</protein>
<dbReference type="PANTHER" id="PTHR15711">
    <property type="entry name" value="RAP GTPASE-ACTIVATING PROTEIN"/>
    <property type="match status" value="1"/>
</dbReference>
<evidence type="ECO:0000256" key="2">
    <source>
        <dbReference type="SAM" id="MobiDB-lite"/>
    </source>
</evidence>